<dbReference type="EMBL" id="REGN01009546">
    <property type="protein sequence ID" value="RNA00941.1"/>
    <property type="molecule type" value="Genomic_DNA"/>
</dbReference>
<dbReference type="AlphaFoldDB" id="A0A3M7PQ76"/>
<evidence type="ECO:0000313" key="1">
    <source>
        <dbReference type="EMBL" id="RNA00941.1"/>
    </source>
</evidence>
<accession>A0A3M7PQ76</accession>
<name>A0A3M7PQ76_BRAPC</name>
<dbReference type="Proteomes" id="UP000276133">
    <property type="component" value="Unassembled WGS sequence"/>
</dbReference>
<proteinExistence type="predicted"/>
<gene>
    <name evidence="1" type="ORF">BpHYR1_041772</name>
</gene>
<comment type="caution">
    <text evidence="1">The sequence shown here is derived from an EMBL/GenBank/DDBJ whole genome shotgun (WGS) entry which is preliminary data.</text>
</comment>
<organism evidence="1 2">
    <name type="scientific">Brachionus plicatilis</name>
    <name type="common">Marine rotifer</name>
    <name type="synonym">Brachionus muelleri</name>
    <dbReference type="NCBI Taxonomy" id="10195"/>
    <lineage>
        <taxon>Eukaryota</taxon>
        <taxon>Metazoa</taxon>
        <taxon>Spiralia</taxon>
        <taxon>Gnathifera</taxon>
        <taxon>Rotifera</taxon>
        <taxon>Eurotatoria</taxon>
        <taxon>Monogononta</taxon>
        <taxon>Pseudotrocha</taxon>
        <taxon>Ploima</taxon>
        <taxon>Brachionidae</taxon>
        <taxon>Brachionus</taxon>
    </lineage>
</organism>
<sequence>MQQTTRSAKKYVYTNDTLGLVKNISLMPSDRPLHDITSQFLHFFLLTAQIYKDNCMHFFLNEQFVFEH</sequence>
<evidence type="ECO:0000313" key="2">
    <source>
        <dbReference type="Proteomes" id="UP000276133"/>
    </source>
</evidence>
<keyword evidence="2" id="KW-1185">Reference proteome</keyword>
<protein>
    <submittedName>
        <fullName evidence="1">Uncharacterized protein</fullName>
    </submittedName>
</protein>
<reference evidence="1 2" key="1">
    <citation type="journal article" date="2018" name="Sci. Rep.">
        <title>Genomic signatures of local adaptation to the degree of environmental predictability in rotifers.</title>
        <authorList>
            <person name="Franch-Gras L."/>
            <person name="Hahn C."/>
            <person name="Garcia-Roger E.M."/>
            <person name="Carmona M.J."/>
            <person name="Serra M."/>
            <person name="Gomez A."/>
        </authorList>
    </citation>
    <scope>NUCLEOTIDE SEQUENCE [LARGE SCALE GENOMIC DNA]</scope>
    <source>
        <strain evidence="1">HYR1</strain>
    </source>
</reference>